<sequence length="284" mass="30783">MNAILLAVVFAVFNISGAIPKPVPFVTRQGESVRTFSYNSLAANGPPSWFSLAPDYATCGSGQAQSPIDFPCPADLEGTPDILEEEPVLSTTITKLTFVNTTGNFELDCEQEGSCGKTKFNGEEFDLINIHFHSPSEHHVGGVTYPLEAHMVHRSSEGALLVVSILFSYGGEEDCITSAPSRKGRNRSFSQILSHVLKGRSEFPVNTGAFLEQDTSFCMYSGSLTTPPCTEKVTWILAETRQTISPLQVKLFQKIVGGLEFGNARPIQARNGRTVAFALDLISA</sequence>
<keyword evidence="12" id="KW-1185">Reference proteome</keyword>
<comment type="caution">
    <text evidence="11">The sequence shown here is derived from an EMBL/GenBank/DDBJ whole genome shotgun (WGS) entry which is preliminary data.</text>
</comment>
<evidence type="ECO:0000313" key="12">
    <source>
        <dbReference type="Proteomes" id="UP000247409"/>
    </source>
</evidence>
<evidence type="ECO:0000256" key="1">
    <source>
        <dbReference type="ARBA" id="ARBA00001947"/>
    </source>
</evidence>
<dbReference type="Gene3D" id="3.10.200.10">
    <property type="entry name" value="Alpha carbonic anhydrase"/>
    <property type="match status" value="1"/>
</dbReference>
<comment type="cofactor">
    <cofactor evidence="1 9">
        <name>Zn(2+)</name>
        <dbReference type="ChEBI" id="CHEBI:29105"/>
    </cofactor>
</comment>
<keyword evidence="9" id="KW-0732">Signal</keyword>
<dbReference type="STRING" id="448386.A0A2V3IV41"/>
<evidence type="ECO:0000256" key="3">
    <source>
        <dbReference type="ARBA" id="ARBA00010718"/>
    </source>
</evidence>
<evidence type="ECO:0000256" key="4">
    <source>
        <dbReference type="ARBA" id="ARBA00012925"/>
    </source>
</evidence>
<dbReference type="AlphaFoldDB" id="A0A2V3IV41"/>
<dbReference type="SMART" id="SM01057">
    <property type="entry name" value="Carb_anhydrase"/>
    <property type="match status" value="1"/>
</dbReference>
<feature type="chain" id="PRO_5025084292" description="Carbonic anhydrase" evidence="9">
    <location>
        <begin position="19"/>
        <end position="284"/>
    </location>
</feature>
<evidence type="ECO:0000256" key="5">
    <source>
        <dbReference type="ARBA" id="ARBA00022723"/>
    </source>
</evidence>
<dbReference type="PANTHER" id="PTHR18952:SF265">
    <property type="entry name" value="CARBONIC ANHYDRASE"/>
    <property type="match status" value="1"/>
</dbReference>
<gene>
    <name evidence="11" type="ORF">BWQ96_04272</name>
</gene>
<accession>A0A2V3IV41</accession>
<evidence type="ECO:0000256" key="6">
    <source>
        <dbReference type="ARBA" id="ARBA00022833"/>
    </source>
</evidence>
<dbReference type="PROSITE" id="PS00162">
    <property type="entry name" value="ALPHA_CA_1"/>
    <property type="match status" value="1"/>
</dbReference>
<keyword evidence="5 9" id="KW-0479">Metal-binding</keyword>
<comment type="function">
    <text evidence="2 9">Reversible hydration of carbon dioxide.</text>
</comment>
<dbReference type="EC" id="4.2.1.1" evidence="4 9"/>
<proteinExistence type="inferred from homology"/>
<dbReference type="EMBL" id="NBIV01000048">
    <property type="protein sequence ID" value="PXF45959.1"/>
    <property type="molecule type" value="Genomic_DNA"/>
</dbReference>
<dbReference type="GO" id="GO:0008270">
    <property type="term" value="F:zinc ion binding"/>
    <property type="evidence" value="ECO:0007669"/>
    <property type="project" value="UniProtKB-UniRule"/>
</dbReference>
<reference evidence="11 12" key="1">
    <citation type="journal article" date="2018" name="Mol. Biol. Evol.">
        <title>Analysis of the draft genome of the red seaweed Gracilariopsis chorda provides insights into genome size evolution in Rhodophyta.</title>
        <authorList>
            <person name="Lee J."/>
            <person name="Yang E.C."/>
            <person name="Graf L."/>
            <person name="Yang J.H."/>
            <person name="Qiu H."/>
            <person name="Zel Zion U."/>
            <person name="Chan C.X."/>
            <person name="Stephens T.G."/>
            <person name="Weber A.P.M."/>
            <person name="Boo G.H."/>
            <person name="Boo S.M."/>
            <person name="Kim K.M."/>
            <person name="Shin Y."/>
            <person name="Jung M."/>
            <person name="Lee S.J."/>
            <person name="Yim H.S."/>
            <person name="Lee J.H."/>
            <person name="Bhattacharya D."/>
            <person name="Yoon H.S."/>
        </authorList>
    </citation>
    <scope>NUCLEOTIDE SEQUENCE [LARGE SCALE GENOMIC DNA]</scope>
    <source>
        <strain evidence="11 12">SKKU-2015</strain>
        <tissue evidence="11">Whole body</tissue>
    </source>
</reference>
<protein>
    <recommendedName>
        <fullName evidence="4 9">Carbonic anhydrase</fullName>
        <ecNumber evidence="4 9">4.2.1.1</ecNumber>
    </recommendedName>
</protein>
<dbReference type="InterPro" id="IPR018338">
    <property type="entry name" value="Carbonic_anhydrase_a-class_CS"/>
</dbReference>
<keyword evidence="7 9" id="KW-0456">Lyase</keyword>
<comment type="similarity">
    <text evidence="3 9">Belongs to the alpha-carbonic anhydrase family.</text>
</comment>
<dbReference type="InterPro" id="IPR036398">
    <property type="entry name" value="CA_dom_sf"/>
</dbReference>
<dbReference type="InterPro" id="IPR041891">
    <property type="entry name" value="Alpha_CA_prokaryot-like"/>
</dbReference>
<name>A0A2V3IV41_9FLOR</name>
<evidence type="ECO:0000256" key="8">
    <source>
        <dbReference type="ARBA" id="ARBA00048348"/>
    </source>
</evidence>
<dbReference type="Pfam" id="PF00194">
    <property type="entry name" value="Carb_anhydrase"/>
    <property type="match status" value="1"/>
</dbReference>
<dbReference type="PROSITE" id="PS51144">
    <property type="entry name" value="ALPHA_CA_2"/>
    <property type="match status" value="1"/>
</dbReference>
<dbReference type="OrthoDB" id="5068at2759"/>
<evidence type="ECO:0000256" key="9">
    <source>
        <dbReference type="RuleBase" id="RU367011"/>
    </source>
</evidence>
<evidence type="ECO:0000313" key="11">
    <source>
        <dbReference type="EMBL" id="PXF45959.1"/>
    </source>
</evidence>
<evidence type="ECO:0000256" key="7">
    <source>
        <dbReference type="ARBA" id="ARBA00023239"/>
    </source>
</evidence>
<feature type="signal peptide" evidence="9">
    <location>
        <begin position="1"/>
        <end position="18"/>
    </location>
</feature>
<dbReference type="GO" id="GO:0004089">
    <property type="term" value="F:carbonate dehydratase activity"/>
    <property type="evidence" value="ECO:0007669"/>
    <property type="project" value="UniProtKB-UniRule"/>
</dbReference>
<dbReference type="InterPro" id="IPR001148">
    <property type="entry name" value="CA_dom"/>
</dbReference>
<comment type="catalytic activity">
    <reaction evidence="8 9">
        <text>hydrogencarbonate + H(+) = CO2 + H2O</text>
        <dbReference type="Rhea" id="RHEA:10748"/>
        <dbReference type="ChEBI" id="CHEBI:15377"/>
        <dbReference type="ChEBI" id="CHEBI:15378"/>
        <dbReference type="ChEBI" id="CHEBI:16526"/>
        <dbReference type="ChEBI" id="CHEBI:17544"/>
        <dbReference type="EC" id="4.2.1.1"/>
    </reaction>
</comment>
<keyword evidence="6 9" id="KW-0862">Zinc</keyword>
<dbReference type="Proteomes" id="UP000247409">
    <property type="component" value="Unassembled WGS sequence"/>
</dbReference>
<evidence type="ECO:0000256" key="2">
    <source>
        <dbReference type="ARBA" id="ARBA00002904"/>
    </source>
</evidence>
<dbReference type="PANTHER" id="PTHR18952">
    <property type="entry name" value="CARBONIC ANHYDRASE"/>
    <property type="match status" value="1"/>
</dbReference>
<dbReference type="CDD" id="cd03124">
    <property type="entry name" value="alpha_CA_prokaryotic_like"/>
    <property type="match status" value="1"/>
</dbReference>
<organism evidence="11 12">
    <name type="scientific">Gracilariopsis chorda</name>
    <dbReference type="NCBI Taxonomy" id="448386"/>
    <lineage>
        <taxon>Eukaryota</taxon>
        <taxon>Rhodophyta</taxon>
        <taxon>Florideophyceae</taxon>
        <taxon>Rhodymeniophycidae</taxon>
        <taxon>Gracilariales</taxon>
        <taxon>Gracilariaceae</taxon>
        <taxon>Gracilariopsis</taxon>
    </lineage>
</organism>
<dbReference type="InterPro" id="IPR023561">
    <property type="entry name" value="Carbonic_anhydrase_a-class"/>
</dbReference>
<dbReference type="SUPFAM" id="SSF51069">
    <property type="entry name" value="Carbonic anhydrase"/>
    <property type="match status" value="1"/>
</dbReference>
<feature type="domain" description="Alpha-carbonic anhydrase" evidence="10">
    <location>
        <begin position="34"/>
        <end position="279"/>
    </location>
</feature>
<evidence type="ECO:0000259" key="10">
    <source>
        <dbReference type="PROSITE" id="PS51144"/>
    </source>
</evidence>